<dbReference type="Gene3D" id="3.10.20.80">
    <property type="entry name" value="Translation initiation factor 3 (IF-3), N-terminal domain"/>
    <property type="match status" value="1"/>
</dbReference>
<comment type="similarity">
    <text evidence="1 4 6">Belongs to the IF-3 family.</text>
</comment>
<dbReference type="SUPFAM" id="SSF54364">
    <property type="entry name" value="Translation initiation factor IF3, N-terminal domain"/>
    <property type="match status" value="1"/>
</dbReference>
<dbReference type="AlphaFoldDB" id="A0A1G6QII2"/>
<dbReference type="GO" id="GO:0003743">
    <property type="term" value="F:translation initiation factor activity"/>
    <property type="evidence" value="ECO:0007669"/>
    <property type="project" value="UniProtKB-UniRule"/>
</dbReference>
<comment type="subunit">
    <text evidence="4 6">Monomer.</text>
</comment>
<dbReference type="PANTHER" id="PTHR10938">
    <property type="entry name" value="TRANSLATION INITIATION FACTOR IF-3"/>
    <property type="match status" value="1"/>
</dbReference>
<dbReference type="STRING" id="28234.SAMN04488588_2090"/>
<accession>A0A1G6QII2</accession>
<evidence type="ECO:0000256" key="6">
    <source>
        <dbReference type="RuleBase" id="RU000646"/>
    </source>
</evidence>
<dbReference type="Pfam" id="PF00707">
    <property type="entry name" value="IF3_C"/>
    <property type="match status" value="1"/>
</dbReference>
<dbReference type="InterPro" id="IPR019815">
    <property type="entry name" value="Translation_initiation_fac_3_C"/>
</dbReference>
<keyword evidence="2 4" id="KW-0396">Initiation factor</keyword>
<name>A0A1G6QII2_9BACT</name>
<keyword evidence="4" id="KW-0963">Cytoplasm</keyword>
<dbReference type="InterPro" id="IPR019814">
    <property type="entry name" value="Translation_initiation_fac_3_N"/>
</dbReference>
<feature type="domain" description="Translation initiation factor 3 C-terminal" evidence="7">
    <location>
        <begin position="90"/>
        <end position="173"/>
    </location>
</feature>
<organism evidence="9 11">
    <name type="scientific">Geotoga petraea</name>
    <dbReference type="NCBI Taxonomy" id="28234"/>
    <lineage>
        <taxon>Bacteria</taxon>
        <taxon>Thermotogati</taxon>
        <taxon>Thermotogota</taxon>
        <taxon>Thermotogae</taxon>
        <taxon>Petrotogales</taxon>
        <taxon>Petrotogaceae</taxon>
        <taxon>Geotoga</taxon>
    </lineage>
</organism>
<comment type="subcellular location">
    <subcellularLocation>
        <location evidence="4 6">Cytoplasm</location>
    </subcellularLocation>
</comment>
<dbReference type="SUPFAM" id="SSF55200">
    <property type="entry name" value="Translation initiation factor IF3, C-terminal domain"/>
    <property type="match status" value="1"/>
</dbReference>
<proteinExistence type="inferred from homology"/>
<evidence type="ECO:0000313" key="9">
    <source>
        <dbReference type="EMBL" id="SDC92189.1"/>
    </source>
</evidence>
<dbReference type="Gene3D" id="3.30.110.10">
    <property type="entry name" value="Translation initiation factor 3 (IF-3), C-terminal domain"/>
    <property type="match status" value="1"/>
</dbReference>
<evidence type="ECO:0000259" key="8">
    <source>
        <dbReference type="Pfam" id="PF05198"/>
    </source>
</evidence>
<keyword evidence="11" id="KW-1185">Reference proteome</keyword>
<dbReference type="OrthoDB" id="9806014at2"/>
<evidence type="ECO:0000256" key="3">
    <source>
        <dbReference type="ARBA" id="ARBA00022917"/>
    </source>
</evidence>
<dbReference type="GO" id="GO:0005829">
    <property type="term" value="C:cytosol"/>
    <property type="evidence" value="ECO:0007669"/>
    <property type="project" value="TreeGrafter"/>
</dbReference>
<dbReference type="InterPro" id="IPR036788">
    <property type="entry name" value="T_IF-3_C_sf"/>
</dbReference>
<dbReference type="InterPro" id="IPR019813">
    <property type="entry name" value="Translation_initiation_fac3_CS"/>
</dbReference>
<evidence type="ECO:0000256" key="5">
    <source>
        <dbReference type="NCBIfam" id="TIGR00168"/>
    </source>
</evidence>
<sequence length="187" mass="21618">MVILISDKNKVVKNEGIRASKVLLINAEGEKVGQVSKQEALKSARESGLDLVLVAPNAKPPVVKVMDYGKYVYEKEKKEKEAKKNQKKQVLKEMKFRLRIDDHDFDTKVNKIRDFLLEGNKVRAVIMFLGRDIMFKDRGKELIDRIVEETKDIANVGRKAKMQGRDMDIFLEPDPKKIRQYNKNKES</sequence>
<reference evidence="10 12" key="2">
    <citation type="submission" date="2019-04" db="EMBL/GenBank/DDBJ databases">
        <title>Draft genome sequence data and analysis of a Fermenting Bacterium, Geotoga petraea strain HO-Geo1, isolated from heavy-oil petroleum reservoir in Russia.</title>
        <authorList>
            <person name="Grouzdev D.S."/>
            <person name="Semenova E.M."/>
            <person name="Sokolova D.S."/>
            <person name="Tourova T.P."/>
            <person name="Poltaraus A.B."/>
            <person name="Nazina T.N."/>
        </authorList>
    </citation>
    <scope>NUCLEOTIDE SEQUENCE [LARGE SCALE GENOMIC DNA]</scope>
    <source>
        <strain evidence="10 12">HO-Geo1</strain>
    </source>
</reference>
<keyword evidence="3 4" id="KW-0648">Protein biosynthesis</keyword>
<dbReference type="InterPro" id="IPR036787">
    <property type="entry name" value="T_IF-3_N_sf"/>
</dbReference>
<reference evidence="9 11" key="1">
    <citation type="submission" date="2016-10" db="EMBL/GenBank/DDBJ databases">
        <authorList>
            <person name="de Groot N.N."/>
        </authorList>
    </citation>
    <scope>NUCLEOTIDE SEQUENCE [LARGE SCALE GENOMIC DNA]</scope>
    <source>
        <strain evidence="9 11">WG14</strain>
    </source>
</reference>
<dbReference type="GO" id="GO:0032790">
    <property type="term" value="P:ribosome disassembly"/>
    <property type="evidence" value="ECO:0007669"/>
    <property type="project" value="TreeGrafter"/>
</dbReference>
<dbReference type="NCBIfam" id="TIGR00168">
    <property type="entry name" value="infC"/>
    <property type="match status" value="1"/>
</dbReference>
<dbReference type="GO" id="GO:0016020">
    <property type="term" value="C:membrane"/>
    <property type="evidence" value="ECO:0007669"/>
    <property type="project" value="TreeGrafter"/>
</dbReference>
<protein>
    <recommendedName>
        <fullName evidence="4 5">Translation initiation factor IF-3</fullName>
    </recommendedName>
</protein>
<comment type="function">
    <text evidence="4 6">IF-3 binds to the 30S ribosomal subunit and shifts the equilibrium between 70S ribosomes and their 50S and 30S subunits in favor of the free subunits, thus enhancing the availability of 30S subunits on which protein synthesis initiation begins.</text>
</comment>
<dbReference type="PANTHER" id="PTHR10938:SF0">
    <property type="entry name" value="TRANSLATION INITIATION FACTOR IF-3, MITOCHONDRIAL"/>
    <property type="match status" value="1"/>
</dbReference>
<evidence type="ECO:0000256" key="1">
    <source>
        <dbReference type="ARBA" id="ARBA00005439"/>
    </source>
</evidence>
<gene>
    <name evidence="4" type="primary">infC</name>
    <name evidence="10" type="ORF">E4650_09240</name>
    <name evidence="9" type="ORF">SAMN04488588_2090</name>
</gene>
<feature type="domain" description="Translation initiation factor 3 N-terminal" evidence="8">
    <location>
        <begin position="14"/>
        <end position="82"/>
    </location>
</feature>
<dbReference type="Proteomes" id="UP000199322">
    <property type="component" value="Unassembled WGS sequence"/>
</dbReference>
<evidence type="ECO:0000313" key="11">
    <source>
        <dbReference type="Proteomes" id="UP000199322"/>
    </source>
</evidence>
<evidence type="ECO:0000259" key="7">
    <source>
        <dbReference type="Pfam" id="PF00707"/>
    </source>
</evidence>
<dbReference type="PROSITE" id="PS00938">
    <property type="entry name" value="IF3"/>
    <property type="match status" value="1"/>
</dbReference>
<dbReference type="EMBL" id="SRME01000006">
    <property type="protein sequence ID" value="TGG87025.1"/>
    <property type="molecule type" value="Genomic_DNA"/>
</dbReference>
<evidence type="ECO:0000256" key="2">
    <source>
        <dbReference type="ARBA" id="ARBA00022540"/>
    </source>
</evidence>
<dbReference type="EMBL" id="FMYV01000013">
    <property type="protein sequence ID" value="SDC92189.1"/>
    <property type="molecule type" value="Genomic_DNA"/>
</dbReference>
<dbReference type="Pfam" id="PF05198">
    <property type="entry name" value="IF3_N"/>
    <property type="match status" value="1"/>
</dbReference>
<dbReference type="InterPro" id="IPR001288">
    <property type="entry name" value="Translation_initiation_fac_3"/>
</dbReference>
<dbReference type="GO" id="GO:0043022">
    <property type="term" value="F:ribosome binding"/>
    <property type="evidence" value="ECO:0007669"/>
    <property type="project" value="TreeGrafter"/>
</dbReference>
<dbReference type="Proteomes" id="UP000297288">
    <property type="component" value="Unassembled WGS sequence"/>
</dbReference>
<dbReference type="HAMAP" id="MF_00080">
    <property type="entry name" value="IF_3"/>
    <property type="match status" value="1"/>
</dbReference>
<evidence type="ECO:0000313" key="12">
    <source>
        <dbReference type="Proteomes" id="UP000297288"/>
    </source>
</evidence>
<evidence type="ECO:0000256" key="4">
    <source>
        <dbReference type="HAMAP-Rule" id="MF_00080"/>
    </source>
</evidence>
<dbReference type="FunFam" id="3.30.110.10:FF:000001">
    <property type="entry name" value="Translation initiation factor IF-3"/>
    <property type="match status" value="1"/>
</dbReference>
<evidence type="ECO:0000313" key="10">
    <source>
        <dbReference type="EMBL" id="TGG87025.1"/>
    </source>
</evidence>